<keyword evidence="2" id="KW-1185">Reference proteome</keyword>
<reference evidence="2" key="1">
    <citation type="submission" date="2023-07" db="EMBL/GenBank/DDBJ databases">
        <title>30 novel species of actinomycetes from the DSMZ collection.</title>
        <authorList>
            <person name="Nouioui I."/>
        </authorList>
    </citation>
    <scope>NUCLEOTIDE SEQUENCE [LARGE SCALE GENOMIC DNA]</scope>
    <source>
        <strain evidence="2">DSM 44938</strain>
    </source>
</reference>
<dbReference type="RefSeq" id="WP_311704779.1">
    <property type="nucleotide sequence ID" value="NZ_JAVREL010000006.1"/>
</dbReference>
<name>A0ABU2MRX3_9ACTN</name>
<dbReference type="Proteomes" id="UP001183246">
    <property type="component" value="Unassembled WGS sequence"/>
</dbReference>
<accession>A0ABU2MRX3</accession>
<comment type="caution">
    <text evidence="1">The sequence shown here is derived from an EMBL/GenBank/DDBJ whole genome shotgun (WGS) entry which is preliminary data.</text>
</comment>
<protein>
    <submittedName>
        <fullName evidence="1">Uncharacterized protein</fullName>
    </submittedName>
</protein>
<organism evidence="1 2">
    <name type="scientific">Streptomyces litchfieldiae</name>
    <dbReference type="NCBI Taxonomy" id="3075543"/>
    <lineage>
        <taxon>Bacteria</taxon>
        <taxon>Bacillati</taxon>
        <taxon>Actinomycetota</taxon>
        <taxon>Actinomycetes</taxon>
        <taxon>Kitasatosporales</taxon>
        <taxon>Streptomycetaceae</taxon>
        <taxon>Streptomyces</taxon>
    </lineage>
</organism>
<evidence type="ECO:0000313" key="2">
    <source>
        <dbReference type="Proteomes" id="UP001183246"/>
    </source>
</evidence>
<dbReference type="EMBL" id="JAVREL010000006">
    <property type="protein sequence ID" value="MDT0343643.1"/>
    <property type="molecule type" value="Genomic_DNA"/>
</dbReference>
<proteinExistence type="predicted"/>
<gene>
    <name evidence="1" type="ORF">RM590_13630</name>
</gene>
<evidence type="ECO:0000313" key="1">
    <source>
        <dbReference type="EMBL" id="MDT0343643.1"/>
    </source>
</evidence>
<dbReference type="SUPFAM" id="SSF53850">
    <property type="entry name" value="Periplasmic binding protein-like II"/>
    <property type="match status" value="1"/>
</dbReference>
<sequence length="230" mass="25756">MTPTLRFASGESLMLSGGDGAWYTTSVEQRKTNPDFRMNAFDYFAADGGDPVLWSRNGSSIWTFVNKDLPEDRVRAAVEIANFAAAPYGTVEQRLRQYGIEGTHYTLEDGLPVRTEQGNAEVVPESYTFICSPGSFLAFPDLPQVVEDFTAWQQRNFPFGKEALFAGRQVQEPARLANIDDGIPDLEDDVVRGRKSIRDARDAVEDWRRNGGDELRDFYQRLLDEGEGAA</sequence>
<dbReference type="Gene3D" id="3.40.190.10">
    <property type="entry name" value="Periplasmic binding protein-like II"/>
    <property type="match status" value="1"/>
</dbReference>